<dbReference type="RefSeq" id="WP_093687853.1">
    <property type="nucleotide sequence ID" value="NZ_FNBU01000003.1"/>
</dbReference>
<sequence length="403" mass="43688">MPKAKPPGNVQTIKRLNREAILQCLRENGRLSRASLAKMTSLSKPGVSAIVSELLQEGLLREVGEGASSGGRKPILLELNSDQFFIMAAVFEGMRLELALANLDGAIVAAQSIRVEQSFAGQDLSAYLQECIATFLKTSAVDSERLLGIGVGLPGITRRGSGKISFSPITDWHDWPIKEELEQRFVLPVMVDNDVNLMALGEFYKGAGKGRQHVVYIYVGTGIGAGIILNGQLYRGVADAAGEIGYMMIGRLETRISDKYGTFEGNYSTLALYNRVKKTPGLNHLATDHAENIILKLVREATGCEVARSLLEEACLKWCYGIANVVSVLNPELVILGGDMPYIGAWGIDFIRTNLAKLVPVVPEVQFAELRERAGIMGAVYQVLESDRSLSGSLKNAMRGEGG</sequence>
<proteinExistence type="inferred from homology"/>
<dbReference type="InterPro" id="IPR043129">
    <property type="entry name" value="ATPase_NBD"/>
</dbReference>
<keyword evidence="5" id="KW-1185">Reference proteome</keyword>
<dbReference type="AlphaFoldDB" id="A0A1G7IN78"/>
<evidence type="ECO:0000256" key="3">
    <source>
        <dbReference type="ARBA" id="ARBA00022629"/>
    </source>
</evidence>
<dbReference type="STRING" id="1123285.SAMN05660235_00530"/>
<protein>
    <submittedName>
        <fullName evidence="4">Sugar kinase of the NBD/HSP70 family, may contain an N-terminal HTH domain</fullName>
    </submittedName>
</protein>
<dbReference type="InterPro" id="IPR036388">
    <property type="entry name" value="WH-like_DNA-bd_sf"/>
</dbReference>
<dbReference type="PANTHER" id="PTHR18964:SF149">
    <property type="entry name" value="BIFUNCTIONAL UDP-N-ACETYLGLUCOSAMINE 2-EPIMERASE_N-ACETYLMANNOSAMINE KINASE"/>
    <property type="match status" value="1"/>
</dbReference>
<dbReference type="InterPro" id="IPR000600">
    <property type="entry name" value="ROK"/>
</dbReference>
<dbReference type="Proteomes" id="UP000243333">
    <property type="component" value="Unassembled WGS sequence"/>
</dbReference>
<dbReference type="Pfam" id="PF13412">
    <property type="entry name" value="HTH_24"/>
    <property type="match status" value="1"/>
</dbReference>
<dbReference type="SUPFAM" id="SSF46785">
    <property type="entry name" value="Winged helix' DNA-binding domain"/>
    <property type="match status" value="1"/>
</dbReference>
<dbReference type="PANTHER" id="PTHR18964">
    <property type="entry name" value="ROK (REPRESSOR, ORF, KINASE) FAMILY"/>
    <property type="match status" value="1"/>
</dbReference>
<keyword evidence="4" id="KW-0808">Transferase</keyword>
<dbReference type="InterPro" id="IPR036390">
    <property type="entry name" value="WH_DNA-bd_sf"/>
</dbReference>
<evidence type="ECO:0000313" key="5">
    <source>
        <dbReference type="Proteomes" id="UP000243333"/>
    </source>
</evidence>
<dbReference type="GO" id="GO:0042732">
    <property type="term" value="P:D-xylose metabolic process"/>
    <property type="evidence" value="ECO:0007669"/>
    <property type="project" value="UniProtKB-KW"/>
</dbReference>
<comment type="function">
    <text evidence="1">Transcriptional repressor of xylose-utilizing enzymes.</text>
</comment>
<dbReference type="SUPFAM" id="SSF53067">
    <property type="entry name" value="Actin-like ATPase domain"/>
    <property type="match status" value="1"/>
</dbReference>
<dbReference type="OrthoDB" id="9795247at2"/>
<reference evidence="5" key="1">
    <citation type="submission" date="2016-10" db="EMBL/GenBank/DDBJ databases">
        <authorList>
            <person name="Varghese N."/>
            <person name="Submissions S."/>
        </authorList>
    </citation>
    <scope>NUCLEOTIDE SEQUENCE [LARGE SCALE GENOMIC DNA]</scope>
    <source>
        <strain evidence="5">DSM 23256</strain>
    </source>
</reference>
<accession>A0A1G7IN78</accession>
<name>A0A1G7IN78_9FIRM</name>
<keyword evidence="3" id="KW-0119">Carbohydrate metabolism</keyword>
<evidence type="ECO:0000256" key="2">
    <source>
        <dbReference type="ARBA" id="ARBA00006479"/>
    </source>
</evidence>
<gene>
    <name evidence="4" type="ORF">SAMN05660235_00530</name>
</gene>
<dbReference type="Gene3D" id="3.30.420.40">
    <property type="match status" value="2"/>
</dbReference>
<dbReference type="Pfam" id="PF00480">
    <property type="entry name" value="ROK"/>
    <property type="match status" value="1"/>
</dbReference>
<dbReference type="CDD" id="cd23763">
    <property type="entry name" value="ASKHA_ATPase_ROK"/>
    <property type="match status" value="1"/>
</dbReference>
<dbReference type="EMBL" id="FNBU01000003">
    <property type="protein sequence ID" value="SDF13749.1"/>
    <property type="molecule type" value="Genomic_DNA"/>
</dbReference>
<dbReference type="Gene3D" id="1.10.10.10">
    <property type="entry name" value="Winged helix-like DNA-binding domain superfamily/Winged helix DNA-binding domain"/>
    <property type="match status" value="1"/>
</dbReference>
<keyword evidence="3" id="KW-0859">Xylose metabolism</keyword>
<dbReference type="GO" id="GO:0016301">
    <property type="term" value="F:kinase activity"/>
    <property type="evidence" value="ECO:0007669"/>
    <property type="project" value="UniProtKB-KW"/>
</dbReference>
<comment type="similarity">
    <text evidence="2">Belongs to the ROK (NagC/XylR) family.</text>
</comment>
<organism evidence="4 5">
    <name type="scientific">Sporolituus thermophilus DSM 23256</name>
    <dbReference type="NCBI Taxonomy" id="1123285"/>
    <lineage>
        <taxon>Bacteria</taxon>
        <taxon>Bacillati</taxon>
        <taxon>Bacillota</taxon>
        <taxon>Negativicutes</taxon>
        <taxon>Selenomonadales</taxon>
        <taxon>Sporomusaceae</taxon>
        <taxon>Sporolituus</taxon>
    </lineage>
</organism>
<evidence type="ECO:0000313" key="4">
    <source>
        <dbReference type="EMBL" id="SDF13749.1"/>
    </source>
</evidence>
<keyword evidence="4" id="KW-0418">Kinase</keyword>
<evidence type="ECO:0000256" key="1">
    <source>
        <dbReference type="ARBA" id="ARBA00002486"/>
    </source>
</evidence>